<keyword evidence="4 7" id="KW-0418">Kinase</keyword>
<gene>
    <name evidence="7" type="ORF">ACFPM1_09475</name>
</gene>
<dbReference type="PANTHER" id="PTHR43085:SF1">
    <property type="entry name" value="PSEUDOURIDINE KINASE-RELATED"/>
    <property type="match status" value="1"/>
</dbReference>
<evidence type="ECO:0000259" key="6">
    <source>
        <dbReference type="Pfam" id="PF00294"/>
    </source>
</evidence>
<comment type="caution">
    <text evidence="7">The sequence shown here is derived from an EMBL/GenBank/DDBJ whole genome shotgun (WGS) entry which is preliminary data.</text>
</comment>
<dbReference type="EC" id="2.7.1.-" evidence="7"/>
<proteinExistence type="inferred from homology"/>
<dbReference type="SUPFAM" id="SSF53613">
    <property type="entry name" value="Ribokinase-like"/>
    <property type="match status" value="1"/>
</dbReference>
<evidence type="ECO:0000256" key="2">
    <source>
        <dbReference type="ARBA" id="ARBA00022679"/>
    </source>
</evidence>
<feature type="domain" description="Carbohydrate kinase PfkB" evidence="6">
    <location>
        <begin position="1"/>
        <end position="315"/>
    </location>
</feature>
<sequence>MTRLLVAGETLIDFVPEGHGALDAVETFHRRAGGAPANVAVGLARLGEPPLFWTRLGEGPFGDYLARTLADEGVREGLIERDPDADTTLVFVSLDPDADRAFSFHRNGTADTRMRPGAVDDDTLAGTEWVHAGGVVLADEPSRTATFDLLSRANAADAVVSFDPNARPELFEGTDFADVCRRAFALSDVVKATAEDLVAAGIAGPGADDGDAAELARAVCDRGPHTALLTRGPDGALARATPDAPWNPTDEPLVAEHGGYPVDPVDTTGAGDAFTAGALAALSAGDPLSEALAFANAVAARSTTAKGAMTALPTRSEVRSLREAHEAT</sequence>
<dbReference type="GO" id="GO:0005524">
    <property type="term" value="F:ATP binding"/>
    <property type="evidence" value="ECO:0007669"/>
    <property type="project" value="UniProtKB-KW"/>
</dbReference>
<comment type="similarity">
    <text evidence="1">Belongs to the carbohydrate kinase PfkB family.</text>
</comment>
<evidence type="ECO:0000256" key="5">
    <source>
        <dbReference type="ARBA" id="ARBA00022840"/>
    </source>
</evidence>
<protein>
    <submittedName>
        <fullName evidence="7">Carbohydrate kinase</fullName>
        <ecNumber evidence="7">2.7.1.-</ecNumber>
    </submittedName>
</protein>
<organism evidence="7 8">
    <name type="scientific">Halorubrum rubrum</name>
    <dbReference type="NCBI Taxonomy" id="1126240"/>
    <lineage>
        <taxon>Archaea</taxon>
        <taxon>Methanobacteriati</taxon>
        <taxon>Methanobacteriota</taxon>
        <taxon>Stenosarchaea group</taxon>
        <taxon>Halobacteria</taxon>
        <taxon>Halobacteriales</taxon>
        <taxon>Haloferacaceae</taxon>
        <taxon>Halorubrum</taxon>
    </lineage>
</organism>
<dbReference type="InterPro" id="IPR029056">
    <property type="entry name" value="Ribokinase-like"/>
</dbReference>
<dbReference type="CDD" id="cd01167">
    <property type="entry name" value="bac_FRK"/>
    <property type="match status" value="1"/>
</dbReference>
<dbReference type="InterPro" id="IPR050306">
    <property type="entry name" value="PfkB_Carbo_kinase"/>
</dbReference>
<dbReference type="RefSeq" id="WP_256411689.1">
    <property type="nucleotide sequence ID" value="NZ_JANHDM010000005.1"/>
</dbReference>
<evidence type="ECO:0000256" key="1">
    <source>
        <dbReference type="ARBA" id="ARBA00010688"/>
    </source>
</evidence>
<accession>A0ABD5R1X5</accession>
<keyword evidence="3" id="KW-0547">Nucleotide-binding</keyword>
<keyword evidence="8" id="KW-1185">Reference proteome</keyword>
<dbReference type="PANTHER" id="PTHR43085">
    <property type="entry name" value="HEXOKINASE FAMILY MEMBER"/>
    <property type="match status" value="1"/>
</dbReference>
<evidence type="ECO:0000256" key="3">
    <source>
        <dbReference type="ARBA" id="ARBA00022741"/>
    </source>
</evidence>
<dbReference type="AlphaFoldDB" id="A0ABD5R1X5"/>
<dbReference type="Proteomes" id="UP001596118">
    <property type="component" value="Unassembled WGS sequence"/>
</dbReference>
<keyword evidence="5" id="KW-0067">ATP-binding</keyword>
<dbReference type="GO" id="GO:0016301">
    <property type="term" value="F:kinase activity"/>
    <property type="evidence" value="ECO:0007669"/>
    <property type="project" value="UniProtKB-KW"/>
</dbReference>
<dbReference type="PROSITE" id="PS00583">
    <property type="entry name" value="PFKB_KINASES_1"/>
    <property type="match status" value="1"/>
</dbReference>
<evidence type="ECO:0000313" key="8">
    <source>
        <dbReference type="Proteomes" id="UP001596118"/>
    </source>
</evidence>
<evidence type="ECO:0000313" key="7">
    <source>
        <dbReference type="EMBL" id="MFC5278983.1"/>
    </source>
</evidence>
<name>A0ABD5R1X5_9EURY</name>
<reference evidence="7 8" key="1">
    <citation type="journal article" date="2019" name="Int. J. Syst. Evol. Microbiol.">
        <title>The Global Catalogue of Microorganisms (GCM) 10K type strain sequencing project: providing services to taxonomists for standard genome sequencing and annotation.</title>
        <authorList>
            <consortium name="The Broad Institute Genomics Platform"/>
            <consortium name="The Broad Institute Genome Sequencing Center for Infectious Disease"/>
            <person name="Wu L."/>
            <person name="Ma J."/>
        </authorList>
    </citation>
    <scope>NUCLEOTIDE SEQUENCE [LARGE SCALE GENOMIC DNA]</scope>
    <source>
        <strain evidence="7 8">CGMCC 1.12124</strain>
    </source>
</reference>
<dbReference type="Pfam" id="PF00294">
    <property type="entry name" value="PfkB"/>
    <property type="match status" value="1"/>
</dbReference>
<dbReference type="EMBL" id="JBHSKY010000008">
    <property type="protein sequence ID" value="MFC5278983.1"/>
    <property type="molecule type" value="Genomic_DNA"/>
</dbReference>
<dbReference type="Gene3D" id="3.40.1190.20">
    <property type="match status" value="1"/>
</dbReference>
<dbReference type="InterPro" id="IPR011611">
    <property type="entry name" value="PfkB_dom"/>
</dbReference>
<keyword evidence="2 7" id="KW-0808">Transferase</keyword>
<dbReference type="PROSITE" id="PS00584">
    <property type="entry name" value="PFKB_KINASES_2"/>
    <property type="match status" value="1"/>
</dbReference>
<dbReference type="InterPro" id="IPR002173">
    <property type="entry name" value="Carboh/pur_kinase_PfkB_CS"/>
</dbReference>
<evidence type="ECO:0000256" key="4">
    <source>
        <dbReference type="ARBA" id="ARBA00022777"/>
    </source>
</evidence>